<protein>
    <submittedName>
        <fullName evidence="2">Uncharacterized protein</fullName>
    </submittedName>
</protein>
<dbReference type="AlphaFoldDB" id="A0A8J9SE92"/>
<feature type="region of interest" description="Disordered" evidence="1">
    <location>
        <begin position="291"/>
        <end position="312"/>
    </location>
</feature>
<feature type="compositionally biased region" description="Pro residues" evidence="1">
    <location>
        <begin position="1"/>
        <end position="11"/>
    </location>
</feature>
<evidence type="ECO:0000313" key="2">
    <source>
        <dbReference type="EMBL" id="CAG9289407.1"/>
    </source>
</evidence>
<gene>
    <name evidence="2" type="ORF">PTTT1_LOCUS41562</name>
</gene>
<feature type="region of interest" description="Disordered" evidence="1">
    <location>
        <begin position="1"/>
        <end position="42"/>
    </location>
</feature>
<name>A0A8J9SE92_PHATR</name>
<sequence>MILPHPSPPQVPARRTPTRSVGTRSTIHNQSQASTCRSRSLPSHQTPLQTLVGVAPMHCESDDVAVNANREESIFDPRITDARNGTEFEAAPSLEDPMQVDDDTVQSFLVKTLPLVTPASPTTVAVRSPVTRAPTTDAIDAINPSIGAAVTTTTILHNNNTIRALSPHPFTKWVDYLPSLPQSSHEATVTTLTTPTRQHTTASATVKRVSLDATESHLHDNNNTTLGCHHHDDEDLHEMQLDVWDDAAASEITSTSDEFYNPLVPHSLLLSHDVQLQHELLLDDATSISSQSLHTPLPPTSGGRTQAETPHHAEDLRMRRQSLAASMQASQQSRKVLLSAHVQQRANLARVLSSIEKSSRQIQTGILTTDASSEHDGHYPSSTTTTLPDNDEDVVLEDDAVLCFPVEELLNDPMV</sequence>
<proteinExistence type="predicted"/>
<reference evidence="2" key="1">
    <citation type="submission" date="2022-02" db="EMBL/GenBank/DDBJ databases">
        <authorList>
            <person name="Giguere J D."/>
        </authorList>
    </citation>
    <scope>NUCLEOTIDE SEQUENCE</scope>
    <source>
        <strain evidence="2">CCAP 1055/1</strain>
    </source>
</reference>
<dbReference type="EMBL" id="OU594945">
    <property type="protein sequence ID" value="CAG9289407.1"/>
    <property type="molecule type" value="Genomic_DNA"/>
</dbReference>
<evidence type="ECO:0000256" key="1">
    <source>
        <dbReference type="SAM" id="MobiDB-lite"/>
    </source>
</evidence>
<organism evidence="2">
    <name type="scientific">Phaeodactylum tricornutum</name>
    <name type="common">Diatom</name>
    <dbReference type="NCBI Taxonomy" id="2850"/>
    <lineage>
        <taxon>Eukaryota</taxon>
        <taxon>Sar</taxon>
        <taxon>Stramenopiles</taxon>
        <taxon>Ochrophyta</taxon>
        <taxon>Bacillariophyta</taxon>
        <taxon>Bacillariophyceae</taxon>
        <taxon>Bacillariophycidae</taxon>
        <taxon>Naviculales</taxon>
        <taxon>Phaeodactylaceae</taxon>
        <taxon>Phaeodactylum</taxon>
    </lineage>
</organism>
<feature type="compositionally biased region" description="Polar residues" evidence="1">
    <location>
        <begin position="18"/>
        <end position="42"/>
    </location>
</feature>
<dbReference type="Proteomes" id="UP000836788">
    <property type="component" value="Chromosome 4"/>
</dbReference>
<accession>A0A8J9SE92</accession>